<dbReference type="InterPro" id="IPR050309">
    <property type="entry name" value="Type-B_Carboxylest/Lipase"/>
</dbReference>
<dbReference type="AlphaFoldDB" id="A0AAD7J017"/>
<comment type="caution">
    <text evidence="3">The sequence shown here is derived from an EMBL/GenBank/DDBJ whole genome shotgun (WGS) entry which is preliminary data.</text>
</comment>
<feature type="chain" id="PRO_5042214562" evidence="1">
    <location>
        <begin position="22"/>
        <end position="348"/>
    </location>
</feature>
<feature type="signal peptide" evidence="1">
    <location>
        <begin position="1"/>
        <end position="21"/>
    </location>
</feature>
<dbReference type="GO" id="GO:0016787">
    <property type="term" value="F:hydrolase activity"/>
    <property type="evidence" value="ECO:0007669"/>
    <property type="project" value="UniProtKB-KW"/>
</dbReference>
<dbReference type="EMBL" id="JARJLG010000068">
    <property type="protein sequence ID" value="KAJ7754206.1"/>
    <property type="molecule type" value="Genomic_DNA"/>
</dbReference>
<sequence>MGLLRLSSLVFGVFIASCAYAVPTSGPASEDCLTINVFRPAGLTNKDQLPVMVWTYGGGFDYQGTPILYVNFNYRLGPLGFPVGREAMDAGILNLGLKDPLTAMQWVQNNIAAFGGDKDKVTLFAESAGSISLSILFLNSGIEKLARAAIFESGSAASNPTFTALHGQTDWNNFVLAVPEYASLTWAAEKILELYPNNPALGSPYGTGNETFGLNSQFKRLAAINGDMWFQSQRRAWSQLASKAGVKNYAYLFTDAAPSSLFPPVDGDFGASAAAKLLASQMVDYWISFATSLDPNDGLGLTRPNWPEYTVDGKNLLQLNSTNLTVIEDDYRSTQINFINSNPALFRH</sequence>
<organism evidence="3 4">
    <name type="scientific">Mycena maculata</name>
    <dbReference type="NCBI Taxonomy" id="230809"/>
    <lineage>
        <taxon>Eukaryota</taxon>
        <taxon>Fungi</taxon>
        <taxon>Dikarya</taxon>
        <taxon>Basidiomycota</taxon>
        <taxon>Agaricomycotina</taxon>
        <taxon>Agaricomycetes</taxon>
        <taxon>Agaricomycetidae</taxon>
        <taxon>Agaricales</taxon>
        <taxon>Marasmiineae</taxon>
        <taxon>Mycenaceae</taxon>
        <taxon>Mycena</taxon>
    </lineage>
</organism>
<gene>
    <name evidence="3" type="ORF">DFH07DRAFT_773855</name>
</gene>
<keyword evidence="3" id="KW-0378">Hydrolase</keyword>
<protein>
    <submittedName>
        <fullName evidence="3">Alpha/Beta hydrolase protein</fullName>
    </submittedName>
</protein>
<feature type="domain" description="Carboxylesterase type B" evidence="2">
    <location>
        <begin position="27"/>
        <end position="159"/>
    </location>
</feature>
<keyword evidence="1" id="KW-0732">Signal</keyword>
<dbReference type="InterPro" id="IPR002018">
    <property type="entry name" value="CarbesteraseB"/>
</dbReference>
<proteinExistence type="predicted"/>
<dbReference type="PROSITE" id="PS51257">
    <property type="entry name" value="PROKAR_LIPOPROTEIN"/>
    <property type="match status" value="1"/>
</dbReference>
<keyword evidence="4" id="KW-1185">Reference proteome</keyword>
<evidence type="ECO:0000313" key="4">
    <source>
        <dbReference type="Proteomes" id="UP001215280"/>
    </source>
</evidence>
<evidence type="ECO:0000313" key="3">
    <source>
        <dbReference type="EMBL" id="KAJ7754206.1"/>
    </source>
</evidence>
<dbReference type="InterPro" id="IPR019819">
    <property type="entry name" value="Carboxylesterase_B_CS"/>
</dbReference>
<dbReference type="Proteomes" id="UP001215280">
    <property type="component" value="Unassembled WGS sequence"/>
</dbReference>
<dbReference type="SUPFAM" id="SSF53474">
    <property type="entry name" value="alpha/beta-Hydrolases"/>
    <property type="match status" value="1"/>
</dbReference>
<reference evidence="3" key="1">
    <citation type="submission" date="2023-03" db="EMBL/GenBank/DDBJ databases">
        <title>Massive genome expansion in bonnet fungi (Mycena s.s.) driven by repeated elements and novel gene families across ecological guilds.</title>
        <authorList>
            <consortium name="Lawrence Berkeley National Laboratory"/>
            <person name="Harder C.B."/>
            <person name="Miyauchi S."/>
            <person name="Viragh M."/>
            <person name="Kuo A."/>
            <person name="Thoen E."/>
            <person name="Andreopoulos B."/>
            <person name="Lu D."/>
            <person name="Skrede I."/>
            <person name="Drula E."/>
            <person name="Henrissat B."/>
            <person name="Morin E."/>
            <person name="Kohler A."/>
            <person name="Barry K."/>
            <person name="LaButti K."/>
            <person name="Morin E."/>
            <person name="Salamov A."/>
            <person name="Lipzen A."/>
            <person name="Mereny Z."/>
            <person name="Hegedus B."/>
            <person name="Baldrian P."/>
            <person name="Stursova M."/>
            <person name="Weitz H."/>
            <person name="Taylor A."/>
            <person name="Grigoriev I.V."/>
            <person name="Nagy L.G."/>
            <person name="Martin F."/>
            <person name="Kauserud H."/>
        </authorList>
    </citation>
    <scope>NUCLEOTIDE SEQUENCE</scope>
    <source>
        <strain evidence="3">CBHHK188m</strain>
    </source>
</reference>
<evidence type="ECO:0000256" key="1">
    <source>
        <dbReference type="SAM" id="SignalP"/>
    </source>
</evidence>
<dbReference type="PROSITE" id="PS00941">
    <property type="entry name" value="CARBOXYLESTERASE_B_2"/>
    <property type="match status" value="1"/>
</dbReference>
<accession>A0AAD7J017</accession>
<dbReference type="PANTHER" id="PTHR11559">
    <property type="entry name" value="CARBOXYLESTERASE"/>
    <property type="match status" value="1"/>
</dbReference>
<dbReference type="Gene3D" id="3.40.50.1820">
    <property type="entry name" value="alpha/beta hydrolase"/>
    <property type="match status" value="2"/>
</dbReference>
<dbReference type="Pfam" id="PF00135">
    <property type="entry name" value="COesterase"/>
    <property type="match status" value="1"/>
</dbReference>
<evidence type="ECO:0000259" key="2">
    <source>
        <dbReference type="Pfam" id="PF00135"/>
    </source>
</evidence>
<dbReference type="InterPro" id="IPR029058">
    <property type="entry name" value="AB_hydrolase_fold"/>
</dbReference>
<name>A0AAD7J017_9AGAR</name>